<dbReference type="SMART" id="SM00160">
    <property type="entry name" value="RanBD"/>
    <property type="match status" value="1"/>
</dbReference>
<keyword evidence="2" id="KW-0509">mRNA transport</keyword>
<dbReference type="GO" id="GO:0015031">
    <property type="term" value="P:protein transport"/>
    <property type="evidence" value="ECO:0007669"/>
    <property type="project" value="UniProtKB-KW"/>
</dbReference>
<dbReference type="CDD" id="cd13179">
    <property type="entry name" value="RanBD_RanBP1"/>
    <property type="match status" value="1"/>
</dbReference>
<feature type="compositionally biased region" description="Basic and acidic residues" evidence="5">
    <location>
        <begin position="246"/>
        <end position="261"/>
    </location>
</feature>
<feature type="domain" description="RanBD1" evidence="6">
    <location>
        <begin position="77"/>
        <end position="212"/>
    </location>
</feature>
<feature type="region of interest" description="Disordered" evidence="5">
    <location>
        <begin position="1"/>
        <end position="73"/>
    </location>
</feature>
<feature type="compositionally biased region" description="Low complexity" evidence="5">
    <location>
        <begin position="9"/>
        <end position="21"/>
    </location>
</feature>
<keyword evidence="2" id="KW-0813">Transport</keyword>
<keyword evidence="4" id="KW-0539">Nucleus</keyword>
<dbReference type="Pfam" id="PF00638">
    <property type="entry name" value="Ran_BP1"/>
    <property type="match status" value="1"/>
</dbReference>
<keyword evidence="4" id="KW-0906">Nuclear pore complex</keyword>
<organism evidence="7 8">
    <name type="scientific">Apatococcus lobatus</name>
    <dbReference type="NCBI Taxonomy" id="904363"/>
    <lineage>
        <taxon>Eukaryota</taxon>
        <taxon>Viridiplantae</taxon>
        <taxon>Chlorophyta</taxon>
        <taxon>core chlorophytes</taxon>
        <taxon>Trebouxiophyceae</taxon>
        <taxon>Chlorellales</taxon>
        <taxon>Chlorellaceae</taxon>
        <taxon>Apatococcus</taxon>
    </lineage>
</organism>
<dbReference type="InterPro" id="IPR045256">
    <property type="entry name" value="RanBP1_RanBD"/>
</dbReference>
<dbReference type="PANTHER" id="PTHR23138:SF87">
    <property type="entry name" value="E3 SUMO-PROTEIN LIGASE RANBP2"/>
    <property type="match status" value="1"/>
</dbReference>
<dbReference type="GO" id="GO:0005737">
    <property type="term" value="C:cytoplasm"/>
    <property type="evidence" value="ECO:0007669"/>
    <property type="project" value="TreeGrafter"/>
</dbReference>
<protein>
    <recommendedName>
        <fullName evidence="6">RanBD1 domain-containing protein</fullName>
    </recommendedName>
</protein>
<dbReference type="AlphaFoldDB" id="A0AAW1RV58"/>
<keyword evidence="8" id="KW-1185">Reference proteome</keyword>
<dbReference type="GO" id="GO:0005096">
    <property type="term" value="F:GTPase activator activity"/>
    <property type="evidence" value="ECO:0007669"/>
    <property type="project" value="TreeGrafter"/>
</dbReference>
<evidence type="ECO:0000256" key="3">
    <source>
        <dbReference type="ARBA" id="ARBA00023010"/>
    </source>
</evidence>
<dbReference type="FunFam" id="2.30.29.30:FF:000312">
    <property type="entry name" value="Ran binding protein 1"/>
    <property type="match status" value="1"/>
</dbReference>
<dbReference type="Gene3D" id="2.30.29.30">
    <property type="entry name" value="Pleckstrin-homology domain (PH domain)/Phosphotyrosine-binding domain (PTB)"/>
    <property type="match status" value="1"/>
</dbReference>
<reference evidence="7 8" key="1">
    <citation type="journal article" date="2024" name="Nat. Commun.">
        <title>Phylogenomics reveals the evolutionary origins of lichenization in chlorophyte algae.</title>
        <authorList>
            <person name="Puginier C."/>
            <person name="Libourel C."/>
            <person name="Otte J."/>
            <person name="Skaloud P."/>
            <person name="Haon M."/>
            <person name="Grisel S."/>
            <person name="Petersen M."/>
            <person name="Berrin J.G."/>
            <person name="Delaux P.M."/>
            <person name="Dal Grande F."/>
            <person name="Keller J."/>
        </authorList>
    </citation>
    <scope>NUCLEOTIDE SEQUENCE [LARGE SCALE GENOMIC DNA]</scope>
    <source>
        <strain evidence="7 8">SAG 2145</strain>
    </source>
</reference>
<evidence type="ECO:0000256" key="1">
    <source>
        <dbReference type="ARBA" id="ARBA00004567"/>
    </source>
</evidence>
<name>A0AAW1RV58_9CHLO</name>
<feature type="compositionally biased region" description="Low complexity" evidence="5">
    <location>
        <begin position="33"/>
        <end position="52"/>
    </location>
</feature>
<proteinExistence type="predicted"/>
<dbReference type="Proteomes" id="UP001438707">
    <property type="component" value="Unassembled WGS sequence"/>
</dbReference>
<dbReference type="GO" id="GO:0006913">
    <property type="term" value="P:nucleocytoplasmic transport"/>
    <property type="evidence" value="ECO:0007669"/>
    <property type="project" value="InterPro"/>
</dbReference>
<accession>A0AAW1RV58</accession>
<dbReference type="SUPFAM" id="SSF50729">
    <property type="entry name" value="PH domain-like"/>
    <property type="match status" value="1"/>
</dbReference>
<feature type="region of interest" description="Disordered" evidence="5">
    <location>
        <begin position="238"/>
        <end position="261"/>
    </location>
</feature>
<evidence type="ECO:0000256" key="2">
    <source>
        <dbReference type="ARBA" id="ARBA00022816"/>
    </source>
</evidence>
<keyword evidence="3" id="KW-0811">Translocation</keyword>
<evidence type="ECO:0000313" key="7">
    <source>
        <dbReference type="EMBL" id="KAK9837640.1"/>
    </source>
</evidence>
<dbReference type="PROSITE" id="PS50196">
    <property type="entry name" value="RANBD1"/>
    <property type="match status" value="1"/>
</dbReference>
<dbReference type="InterPro" id="IPR011993">
    <property type="entry name" value="PH-like_dom_sf"/>
</dbReference>
<dbReference type="GO" id="GO:0005643">
    <property type="term" value="C:nuclear pore"/>
    <property type="evidence" value="ECO:0007669"/>
    <property type="project" value="UniProtKB-SubCell"/>
</dbReference>
<evidence type="ECO:0000256" key="5">
    <source>
        <dbReference type="SAM" id="MobiDB-lite"/>
    </source>
</evidence>
<comment type="caution">
    <text evidence="7">The sequence shown here is derived from an EMBL/GenBank/DDBJ whole genome shotgun (WGS) entry which is preliminary data.</text>
</comment>
<dbReference type="InterPro" id="IPR045255">
    <property type="entry name" value="RanBP1-like"/>
</dbReference>
<evidence type="ECO:0000313" key="8">
    <source>
        <dbReference type="Proteomes" id="UP001438707"/>
    </source>
</evidence>
<dbReference type="PANTHER" id="PTHR23138">
    <property type="entry name" value="RAN BINDING PROTEIN"/>
    <property type="match status" value="1"/>
</dbReference>
<comment type="subcellular location">
    <subcellularLocation>
        <location evidence="1">Nucleus</location>
        <location evidence="1">Nuclear pore complex</location>
    </subcellularLocation>
</comment>
<feature type="compositionally biased region" description="Acidic residues" evidence="5">
    <location>
        <begin position="64"/>
        <end position="73"/>
    </location>
</feature>
<dbReference type="EMBL" id="JALJOS010000006">
    <property type="protein sequence ID" value="KAK9837640.1"/>
    <property type="molecule type" value="Genomic_DNA"/>
</dbReference>
<dbReference type="InterPro" id="IPR000156">
    <property type="entry name" value="Ran_bind_dom"/>
</dbReference>
<evidence type="ECO:0000256" key="4">
    <source>
        <dbReference type="ARBA" id="ARBA00023132"/>
    </source>
</evidence>
<keyword evidence="4" id="KW-0653">Protein transport</keyword>
<dbReference type="GO" id="GO:0051028">
    <property type="term" value="P:mRNA transport"/>
    <property type="evidence" value="ECO:0007669"/>
    <property type="project" value="UniProtKB-KW"/>
</dbReference>
<gene>
    <name evidence="7" type="ORF">WJX74_001828</name>
</gene>
<evidence type="ECO:0000259" key="6">
    <source>
        <dbReference type="PROSITE" id="PS50196"/>
    </source>
</evidence>
<sequence>MAGDKEEAATATTSSTSAAGSNPAEETKATPVFGSASTFSSGTGFAGFTSTAEARNGGTTASGADEENADEEECQAEFQPLVQLQEVETTTGEEAETTLVDFKCKLYRFDNDSGEWKERGVGRVRLLEHKENKRIRLLMRQEKTLKIRANHIIMPGTKLQEHSGNDKSWVWSTVDFAEEEQKPELFCIRFASVERAAEFKKEYEKAVLHNEKMLGLLGDDGDLPADITKADDEADELAEGVSKVGVSDEKPEGDKKAADGA</sequence>